<reference evidence="2" key="1">
    <citation type="submission" date="2025-08" db="UniProtKB">
        <authorList>
            <consortium name="RefSeq"/>
        </authorList>
    </citation>
    <scope>IDENTIFICATION</scope>
</reference>
<protein>
    <submittedName>
        <fullName evidence="2">Pregnancy zone protein-like</fullName>
    </submittedName>
</protein>
<sequence>MRRNQLPGAVLLLLSLLLLRDAVDTAEPHYVVLVPSQLYSGVTEKACVMLKDLNETVTVTMTIEFGGQSWNLLSKPVAEKASFFCHPFSLPELSTHMAYITVQVKGPTQQFRKKQIMGIKKIESLVFVHTDKPVYKPAQTVRFRIVSVNINFYPLDEMFPVVYIENPKKNRIFQWQNIRLQGGLTQLSFPLSEEPILGPYKVIVQKNLEKKIEHPFEVIEYVLPRFEVQVKLPNTIRFLDEEFEVSVCGQYTYGKPVPGLVTINVCRRDSQYYSPCPGTHSRVICDEFSQQADSKGCFTKLIKTKNFHLGLKGLEMALQVEGTIKEEGTDLELTGHGKCEITNLFSRLEFIKVDSYYKPGLPFFGEVLLVDEKGQAIPNKTLTAHVNDAYQFKQFKYTTNEHGSVRISIDTTNFKSSYLTVVVTYKPARSCHDMMWLQELHSQVHHNAKRLFSPSSSYIHLEPFGGVLTCGQMHKVNMHYILNEEMPEKQTELIFYSLIKAKGIIVQAATASVPVGQGNMKGMLPLSFKVESDIAPTAQMIVYTVLPKGEVVADIQEFKIENCFANKVNLSFSSAQSMPASNTYLKVKGSPLSLCGLHAVDQSLMLMRGGVAFSPQSVYRLLPSKNDLPRTYGELSQEDSEECIPRGPIGIYDMNAASRVLEDDDIYSIFQVSGVHIFTNSNIRKPRLCGFSLHQGYGPGGMLFNGGLGAFPSGIGAIPGGMGAIPGVGVGAIPGVGVGAIPGVGMGAIAGMGPVGAAGVGYAGGMSYPPPAVPPAMPIEDVQTAHIREMVRKYFPESWIWDLVVLDVSGRSEMAVKVPDTITEWKASAFCLSGTEGLGFSPTISLQVFQPFFLEFVLPYSVVQGEAFKLKATIVNYLSHCIRVRVQLEESSAFLAIPGEKNAESHCICGHERKTVFWAVTPKSLGKVNFTASAEALQSRELCGNEEPKMPSFGQKDTVVKPLLIEPEGIEKEETFNTLLCASATGVPEKLSLKIPSNVVEGSTRATYTVLGDILGSAMENLQNLVQLPYGCGEQNMILFTPNIYVLAYLSETGQLTEKIKSKAINYLTSGYQRQLNYKHNDGSYSTFGDHGGRTPGNTWLTAFVVKSFSQAQSYIFVESSHIIIAFTWLSQRQKENGCFQCSGSLLNNAMKGGVDDEVTLSAYVTIALLEMPLPVSHPVVRNALNCLEMAWKSTSEAQGNFVYTKALLAYAFALAGHQASRNEVLKSLDREAIKEEDSIHWQRPRKLQEDSTLFYQPRAPSVEVEMAAYILLAYLTAQPAPSSADLSMASRIVKWIIKQQNPHGGFSSTQDTVVALQALAKYGARIFATSQKAAIVSVKSSGAFSKEFQVNEANRLLLQEVQLPEIPGEYSTTISGRGCVYLQTTLRYNILPKKEQKAPFSLSVNTLPKDCDGAAAHKKFQIDLNISYTGERPRSNMVIVDVKMVSGFIPVKKSVKKLQERPEIPRTEVSTNHVLIYFKELTNQTLSFSFSVEQDIKIKNLKPAAVKIYDYYETDEFAIEEYSAPCSSESEQGNA</sequence>
<organism evidence="1 2">
    <name type="scientific">Echinops telfairi</name>
    <name type="common">Lesser hedgehog tenrec</name>
    <dbReference type="NCBI Taxonomy" id="9371"/>
    <lineage>
        <taxon>Eukaryota</taxon>
        <taxon>Metazoa</taxon>
        <taxon>Chordata</taxon>
        <taxon>Craniata</taxon>
        <taxon>Vertebrata</taxon>
        <taxon>Euteleostomi</taxon>
        <taxon>Mammalia</taxon>
        <taxon>Eutheria</taxon>
        <taxon>Afrotheria</taxon>
        <taxon>Tenrecidae</taxon>
        <taxon>Tenrecinae</taxon>
        <taxon>Echinops</taxon>
    </lineage>
</organism>
<gene>
    <name evidence="2" type="primary">LOC101654166</name>
</gene>
<accession>A0AC55D3X5</accession>
<dbReference type="RefSeq" id="XP_045146442.1">
    <property type="nucleotide sequence ID" value="XM_045290507.1"/>
</dbReference>
<proteinExistence type="predicted"/>
<evidence type="ECO:0000313" key="1">
    <source>
        <dbReference type="Proteomes" id="UP000694863"/>
    </source>
</evidence>
<name>A0AC55D3X5_ECHTE</name>
<keyword evidence="1" id="KW-1185">Reference proteome</keyword>
<dbReference type="Proteomes" id="UP000694863">
    <property type="component" value="Unplaced"/>
</dbReference>
<evidence type="ECO:0000313" key="2">
    <source>
        <dbReference type="RefSeq" id="XP_045146442.1"/>
    </source>
</evidence>